<dbReference type="EMBL" id="RBDY01000004">
    <property type="protein sequence ID" value="RKN25321.1"/>
    <property type="molecule type" value="Genomic_DNA"/>
</dbReference>
<evidence type="ECO:0000313" key="4">
    <source>
        <dbReference type="Proteomes" id="UP000268652"/>
    </source>
</evidence>
<dbReference type="SUPFAM" id="SSF47413">
    <property type="entry name" value="lambda repressor-like DNA-binding domains"/>
    <property type="match status" value="1"/>
</dbReference>
<dbReference type="PROSITE" id="PS50943">
    <property type="entry name" value="HTH_CROC1"/>
    <property type="match status" value="1"/>
</dbReference>
<dbReference type="RefSeq" id="WP_120696325.1">
    <property type="nucleotide sequence ID" value="NZ_RBDX01000004.1"/>
</dbReference>
<dbReference type="Pfam" id="PF13560">
    <property type="entry name" value="HTH_31"/>
    <property type="match status" value="1"/>
</dbReference>
<dbReference type="GO" id="GO:0003677">
    <property type="term" value="F:DNA binding"/>
    <property type="evidence" value="ECO:0007669"/>
    <property type="project" value="InterPro"/>
</dbReference>
<reference evidence="4 5" key="1">
    <citation type="submission" date="2018-09" db="EMBL/GenBank/DDBJ databases">
        <title>Streptomyces sp. nov. DS1-2, an endophytic actinomycete isolated from roots of Dendrobium scabrilingue.</title>
        <authorList>
            <person name="Kuncharoen N."/>
            <person name="Kudo T."/>
            <person name="Ohkuma M."/>
            <person name="Yuki M."/>
            <person name="Tanasupawat S."/>
        </authorList>
    </citation>
    <scope>NUCLEOTIDE SEQUENCE [LARGE SCALE GENOMIC DNA]</scope>
    <source>
        <strain evidence="2 5">AZ1-7</strain>
        <strain evidence="3 4">DS1-2</strain>
    </source>
</reference>
<gene>
    <name evidence="3" type="ORF">D7318_08935</name>
    <name evidence="2" type="ORF">D7319_08080</name>
</gene>
<dbReference type="Gene3D" id="1.25.40.10">
    <property type="entry name" value="Tetratricopeptide repeat domain"/>
    <property type="match status" value="1"/>
</dbReference>
<sequence length="430" mass="45906">MPDQLRDDMREARRASGMTWAKFAREAGFGEAYLRNVENGNRSVTSGVAAAYDRVLHTGGTFTAALGDGSSRVAKAVAWDQPGSLTVLADLLRGSNVDRRGFLSAGATLSVSASNWANALEPIQADGRPAPLPSGRALSAHVDDRLDHLRHLDDELGSGEVYQLARSELSLIVKLIASRRYGGATVDHLHAMASEAARQVAWAAFDQSRPGVAQRFFDGSLRASAEAGDPISGAYALSFAAIQCYSTPGQAGRAVSLLQTAQEQVRHKATPRMHAMLAARTARALSKTGAKKECAHQLHLARAALDKGPHDDDPKTLYWVDHGEIEMIAGSAALHLGDPAEALRRFETAVQASYPGDEEYPRSHAIYLSRAAEAHLALHDLDAAVATARHAARCLGSVDSARSASELKGLREKLAPHAGHPAVREFLQVG</sequence>
<dbReference type="Proteomes" id="UP000275024">
    <property type="component" value="Unassembled WGS sequence"/>
</dbReference>
<dbReference type="InterPro" id="IPR010982">
    <property type="entry name" value="Lambda_DNA-bd_dom_sf"/>
</dbReference>
<dbReference type="SUPFAM" id="SSF48452">
    <property type="entry name" value="TPR-like"/>
    <property type="match status" value="1"/>
</dbReference>
<keyword evidence="4" id="KW-1185">Reference proteome</keyword>
<evidence type="ECO:0000259" key="1">
    <source>
        <dbReference type="PROSITE" id="PS50943"/>
    </source>
</evidence>
<evidence type="ECO:0000313" key="5">
    <source>
        <dbReference type="Proteomes" id="UP000275024"/>
    </source>
</evidence>
<dbReference type="InterPro" id="IPR011990">
    <property type="entry name" value="TPR-like_helical_dom_sf"/>
</dbReference>
<dbReference type="SMART" id="SM00530">
    <property type="entry name" value="HTH_XRE"/>
    <property type="match status" value="1"/>
</dbReference>
<protein>
    <submittedName>
        <fullName evidence="2">XRE family transcriptional regulator</fullName>
    </submittedName>
</protein>
<dbReference type="CDD" id="cd00093">
    <property type="entry name" value="HTH_XRE"/>
    <property type="match status" value="1"/>
</dbReference>
<dbReference type="Gene3D" id="1.10.260.40">
    <property type="entry name" value="lambda repressor-like DNA-binding domains"/>
    <property type="match status" value="1"/>
</dbReference>
<evidence type="ECO:0000313" key="2">
    <source>
        <dbReference type="EMBL" id="RKN11058.1"/>
    </source>
</evidence>
<dbReference type="AlphaFoldDB" id="A0A3A9WDA9"/>
<comment type="caution">
    <text evidence="2">The sequence shown here is derived from an EMBL/GenBank/DDBJ whole genome shotgun (WGS) entry which is preliminary data.</text>
</comment>
<organism evidence="2 5">
    <name type="scientific">Streptomyces radicis</name>
    <dbReference type="NCBI Taxonomy" id="1750517"/>
    <lineage>
        <taxon>Bacteria</taxon>
        <taxon>Bacillati</taxon>
        <taxon>Actinomycetota</taxon>
        <taxon>Actinomycetes</taxon>
        <taxon>Kitasatosporales</taxon>
        <taxon>Streptomycetaceae</taxon>
        <taxon>Streptomyces</taxon>
    </lineage>
</organism>
<dbReference type="OrthoDB" id="3398540at2"/>
<dbReference type="EMBL" id="RBDX01000004">
    <property type="protein sequence ID" value="RKN11058.1"/>
    <property type="molecule type" value="Genomic_DNA"/>
</dbReference>
<dbReference type="InterPro" id="IPR001387">
    <property type="entry name" value="Cro/C1-type_HTH"/>
</dbReference>
<accession>A0A3A9WDA9</accession>
<proteinExistence type="predicted"/>
<evidence type="ECO:0000313" key="3">
    <source>
        <dbReference type="EMBL" id="RKN25321.1"/>
    </source>
</evidence>
<feature type="domain" description="HTH cro/C1-type" evidence="1">
    <location>
        <begin position="9"/>
        <end position="62"/>
    </location>
</feature>
<name>A0A3A9WDA9_9ACTN</name>
<dbReference type="Proteomes" id="UP000268652">
    <property type="component" value="Unassembled WGS sequence"/>
</dbReference>